<dbReference type="PROSITE" id="PS00690">
    <property type="entry name" value="DEAH_ATP_HELICASE"/>
    <property type="match status" value="1"/>
</dbReference>
<dbReference type="SUPFAM" id="SSF52540">
    <property type="entry name" value="P-loop containing nucleoside triphosphate hydrolases"/>
    <property type="match status" value="1"/>
</dbReference>
<evidence type="ECO:0000259" key="12">
    <source>
        <dbReference type="PROSITE" id="PS51194"/>
    </source>
</evidence>
<keyword evidence="2" id="KW-0507">mRNA processing</keyword>
<evidence type="ECO:0000256" key="8">
    <source>
        <dbReference type="ARBA" id="ARBA00024333"/>
    </source>
</evidence>
<organism evidence="13 14">
    <name type="scientific">Cryptococcus gattii EJB2</name>
    <dbReference type="NCBI Taxonomy" id="1296103"/>
    <lineage>
        <taxon>Eukaryota</taxon>
        <taxon>Fungi</taxon>
        <taxon>Dikarya</taxon>
        <taxon>Basidiomycota</taxon>
        <taxon>Agaricomycotina</taxon>
        <taxon>Tremellomycetes</taxon>
        <taxon>Tremellales</taxon>
        <taxon>Cryptococcaceae</taxon>
        <taxon>Cryptococcus</taxon>
        <taxon>Cryptococcus gattii species complex</taxon>
    </lineage>
</organism>
<dbReference type="PROSITE" id="PS51192">
    <property type="entry name" value="HELICASE_ATP_BIND_1"/>
    <property type="match status" value="1"/>
</dbReference>
<evidence type="ECO:0000313" key="14">
    <source>
        <dbReference type="Proteomes" id="UP000054272"/>
    </source>
</evidence>
<comment type="catalytic activity">
    <reaction evidence="9">
        <text>ATP + H2O = ADP + phosphate + H(+)</text>
        <dbReference type="Rhea" id="RHEA:13065"/>
        <dbReference type="ChEBI" id="CHEBI:15377"/>
        <dbReference type="ChEBI" id="CHEBI:15378"/>
        <dbReference type="ChEBI" id="CHEBI:30616"/>
        <dbReference type="ChEBI" id="CHEBI:43474"/>
        <dbReference type="ChEBI" id="CHEBI:456216"/>
        <dbReference type="EC" id="3.6.4.13"/>
    </reaction>
</comment>
<evidence type="ECO:0000256" key="2">
    <source>
        <dbReference type="ARBA" id="ARBA00022664"/>
    </source>
</evidence>
<comment type="similarity">
    <text evidence="8">Belongs to the DEAD box helicase family. DEAH subfamily. DDX15/PRP43 sub-subfamily.</text>
</comment>
<evidence type="ECO:0000256" key="5">
    <source>
        <dbReference type="ARBA" id="ARBA00022806"/>
    </source>
</evidence>
<dbReference type="EMBL" id="KN848549">
    <property type="protein sequence ID" value="KIR82828.1"/>
    <property type="molecule type" value="Genomic_DNA"/>
</dbReference>
<dbReference type="PANTHER" id="PTHR18934:SF109">
    <property type="entry name" value="ATP-DEPENDENT RNA HELICASE DHX15 HOMOLOG"/>
    <property type="match status" value="1"/>
</dbReference>
<dbReference type="InterPro" id="IPR048333">
    <property type="entry name" value="HA2_WH"/>
</dbReference>
<dbReference type="Pfam" id="PF07717">
    <property type="entry name" value="OB_NTP_bind"/>
    <property type="match status" value="1"/>
</dbReference>
<dbReference type="InterPro" id="IPR001650">
    <property type="entry name" value="Helicase_C-like"/>
</dbReference>
<dbReference type="PANTHER" id="PTHR18934">
    <property type="entry name" value="ATP-DEPENDENT RNA HELICASE"/>
    <property type="match status" value="1"/>
</dbReference>
<feature type="domain" description="Helicase C-terminal" evidence="12">
    <location>
        <begin position="301"/>
        <end position="485"/>
    </location>
</feature>
<dbReference type="Pfam" id="PF00270">
    <property type="entry name" value="DEAD"/>
    <property type="match status" value="1"/>
</dbReference>
<dbReference type="Pfam" id="PF21010">
    <property type="entry name" value="HA2_C"/>
    <property type="match status" value="1"/>
</dbReference>
<protein>
    <recommendedName>
        <fullName evidence="1">RNA helicase</fullName>
        <ecNumber evidence="1">3.6.4.13</ecNumber>
    </recommendedName>
</protein>
<proteinExistence type="inferred from homology"/>
<dbReference type="PROSITE" id="PS51194">
    <property type="entry name" value="HELICASE_CTER"/>
    <property type="match status" value="1"/>
</dbReference>
<dbReference type="Pfam" id="PF00271">
    <property type="entry name" value="Helicase_C"/>
    <property type="match status" value="1"/>
</dbReference>
<feature type="compositionally biased region" description="Basic and acidic residues" evidence="10">
    <location>
        <begin position="1"/>
        <end position="11"/>
    </location>
</feature>
<evidence type="ECO:0000256" key="9">
    <source>
        <dbReference type="ARBA" id="ARBA00047984"/>
    </source>
</evidence>
<dbReference type="Gene3D" id="1.20.120.1080">
    <property type="match status" value="1"/>
</dbReference>
<keyword evidence="6" id="KW-0067">ATP-binding</keyword>
<dbReference type="EC" id="3.6.4.13" evidence="1"/>
<evidence type="ECO:0000256" key="10">
    <source>
        <dbReference type="SAM" id="MobiDB-lite"/>
    </source>
</evidence>
<keyword evidence="4" id="KW-0378">Hydrolase</keyword>
<dbReference type="InterPro" id="IPR011709">
    <property type="entry name" value="DEAD-box_helicase_OB_fold"/>
</dbReference>
<sequence>MSEPPAKRSKMDSTAAPEKNPYLAHRNEGSSYGGMTNGASGVTGSIDRNEHPLNGMVPRKVTVDQAKKIMDGDVNPFKNLAPWSNTYKKILEQRKGLPVYQKMQEFLTVFNENQIVVMEGQTGSGKTTQIPQFVCYSDLPMLRGKMVACTQPRRVAAMSVAKRVADEMDVQLGKQVGYSIRFEDMTEPGTTFLKYMTDGMLLREAMNDPLLERYSTVILDEAHERTLATDILMGLLKDIAKRRPDLKIIVMSATLDVGKFQKYFGDTNPTGLAPVVKVSGRTFPVETFFTQEPENDYVEAAIRTVLFIHQAEDEGDVLLFLTGEEEIEDACRKIRAEGEELASKGMAGPLLVVPLYSSLPPHQQQRIFDAAPPARKDGLPGRKIVVSTNIAETSLTIDGIVYVVDPGFCKQKVYNPRIRVESLLVTPISKASAMQRAGRAGRTRPGKCFRLYTERDFVKELEEQTHPEILRSNLANTVLELIKLGIKDLVHFDYMDAPAPETIMRALELLHYLAALDDDGNLTPLGSIMAEFPLDPQLAKMLIVSPEFGCSNEILSLTAMLSVPNVFMRPASQRKEADLAKAQFTHPDGDHLTMLNVYHAYKSNEADAKNWCWQNYLNQRSLAQADNVRTQLKRAMEKFDLELCSTAWEDRNYWNNIRQALTCGFFMHVAHKEGEKGSYMTVKDNQVVRLHLSCGLDTTPEWVIYNEFVLTTANFIRTVTEVRPEWLLEYAPQYFDPETFPANSETRRALQRVLDRKLGKISSSKHGKDGKDKKDKKKKRKAE</sequence>
<keyword evidence="5 13" id="KW-0347">Helicase</keyword>
<evidence type="ECO:0000256" key="7">
    <source>
        <dbReference type="ARBA" id="ARBA00023187"/>
    </source>
</evidence>
<dbReference type="InterPro" id="IPR044756">
    <property type="entry name" value="DHX15_DEXHc"/>
</dbReference>
<dbReference type="InterPro" id="IPR002464">
    <property type="entry name" value="DNA/RNA_helicase_DEAH_CS"/>
</dbReference>
<evidence type="ECO:0000256" key="6">
    <source>
        <dbReference type="ARBA" id="ARBA00022840"/>
    </source>
</evidence>
<feature type="region of interest" description="Disordered" evidence="10">
    <location>
        <begin position="754"/>
        <end position="783"/>
    </location>
</feature>
<dbReference type="InterPro" id="IPR014001">
    <property type="entry name" value="Helicase_ATP-bd"/>
</dbReference>
<evidence type="ECO:0000256" key="4">
    <source>
        <dbReference type="ARBA" id="ARBA00022801"/>
    </source>
</evidence>
<keyword evidence="3" id="KW-0547">Nucleotide-binding</keyword>
<dbReference type="InterPro" id="IPR011545">
    <property type="entry name" value="DEAD/DEAH_box_helicase_dom"/>
</dbReference>
<dbReference type="SMART" id="SM00487">
    <property type="entry name" value="DEXDc"/>
    <property type="match status" value="1"/>
</dbReference>
<dbReference type="Proteomes" id="UP000054272">
    <property type="component" value="Unassembled WGS sequence"/>
</dbReference>
<evidence type="ECO:0000256" key="1">
    <source>
        <dbReference type="ARBA" id="ARBA00012552"/>
    </source>
</evidence>
<dbReference type="Pfam" id="PF04408">
    <property type="entry name" value="WHD_HA2"/>
    <property type="match status" value="1"/>
</dbReference>
<dbReference type="SMART" id="SM00490">
    <property type="entry name" value="HELICc"/>
    <property type="match status" value="1"/>
</dbReference>
<name>A0ABR5C4H7_9TREE</name>
<evidence type="ECO:0000313" key="13">
    <source>
        <dbReference type="EMBL" id="KIR82828.1"/>
    </source>
</evidence>
<dbReference type="InterPro" id="IPR007502">
    <property type="entry name" value="Helicase-assoc_dom"/>
</dbReference>
<dbReference type="Gene3D" id="3.40.50.300">
    <property type="entry name" value="P-loop containing nucleotide triphosphate hydrolases"/>
    <property type="match status" value="2"/>
</dbReference>
<keyword evidence="7" id="KW-0508">mRNA splicing</keyword>
<dbReference type="InterPro" id="IPR027417">
    <property type="entry name" value="P-loop_NTPase"/>
</dbReference>
<gene>
    <name evidence="13" type="ORF">I306_00098</name>
</gene>
<keyword evidence="14" id="KW-1185">Reference proteome</keyword>
<dbReference type="CDD" id="cd18791">
    <property type="entry name" value="SF2_C_RHA"/>
    <property type="match status" value="1"/>
</dbReference>
<dbReference type="GO" id="GO:0004386">
    <property type="term" value="F:helicase activity"/>
    <property type="evidence" value="ECO:0007669"/>
    <property type="project" value="UniProtKB-KW"/>
</dbReference>
<evidence type="ECO:0000256" key="3">
    <source>
        <dbReference type="ARBA" id="ARBA00022741"/>
    </source>
</evidence>
<evidence type="ECO:0000259" key="11">
    <source>
        <dbReference type="PROSITE" id="PS51192"/>
    </source>
</evidence>
<dbReference type="SMART" id="SM00847">
    <property type="entry name" value="HA2"/>
    <property type="match status" value="1"/>
</dbReference>
<accession>A0ABR5C4H7</accession>
<reference evidence="13 14" key="1">
    <citation type="submission" date="2015-01" db="EMBL/GenBank/DDBJ databases">
        <title>The Genome Sequence of Cryptococcus gattii EJB2.</title>
        <authorList>
            <consortium name="The Broad Institute Genomics Platform"/>
            <person name="Cuomo C."/>
            <person name="Litvintseva A."/>
            <person name="Chen Y."/>
            <person name="Heitman J."/>
            <person name="Sun S."/>
            <person name="Springer D."/>
            <person name="Dromer F."/>
            <person name="Young S."/>
            <person name="Zeng Q."/>
            <person name="Gargeya S."/>
            <person name="Abouelleil A."/>
            <person name="Alvarado L."/>
            <person name="Chapman S.B."/>
            <person name="Gainer-Dewar J."/>
            <person name="Goldberg J."/>
            <person name="Griggs A."/>
            <person name="Gujja S."/>
            <person name="Hansen M."/>
            <person name="Howarth C."/>
            <person name="Imamovic A."/>
            <person name="Larimer J."/>
            <person name="Murphy C."/>
            <person name="Naylor J."/>
            <person name="Pearson M."/>
            <person name="Priest M."/>
            <person name="Roberts A."/>
            <person name="Saif S."/>
            <person name="Shea T."/>
            <person name="Sykes S."/>
            <person name="Wortman J."/>
            <person name="Nusbaum C."/>
            <person name="Birren B."/>
        </authorList>
    </citation>
    <scope>NUCLEOTIDE SEQUENCE [LARGE SCALE GENOMIC DNA]</scope>
    <source>
        <strain evidence="13 14">EJB2</strain>
    </source>
</reference>
<feature type="domain" description="Helicase ATP-binding" evidence="11">
    <location>
        <begin position="107"/>
        <end position="273"/>
    </location>
</feature>
<feature type="region of interest" description="Disordered" evidence="10">
    <location>
        <begin position="1"/>
        <end position="37"/>
    </location>
</feature>
<dbReference type="CDD" id="cd17973">
    <property type="entry name" value="DEXHc_DHX15"/>
    <property type="match status" value="1"/>
</dbReference>
<feature type="compositionally biased region" description="Basic residues" evidence="10">
    <location>
        <begin position="774"/>
        <end position="783"/>
    </location>
</feature>